<evidence type="ECO:0000313" key="1">
    <source>
        <dbReference type="EMBL" id="KAF0702034.1"/>
    </source>
</evidence>
<dbReference type="EMBL" id="VJMI01021313">
    <property type="protein sequence ID" value="KAF0702034.1"/>
    <property type="molecule type" value="Genomic_DNA"/>
</dbReference>
<dbReference type="InterPro" id="IPR023214">
    <property type="entry name" value="HAD_sf"/>
</dbReference>
<protein>
    <recommendedName>
        <fullName evidence="3">FCP1 homology domain-containing protein</fullName>
    </recommendedName>
</protein>
<evidence type="ECO:0000313" key="2">
    <source>
        <dbReference type="Proteomes" id="UP000469452"/>
    </source>
</evidence>
<dbReference type="Gene3D" id="3.40.50.1000">
    <property type="entry name" value="HAD superfamily/HAD-like"/>
    <property type="match status" value="1"/>
</dbReference>
<evidence type="ECO:0008006" key="3">
    <source>
        <dbReference type="Google" id="ProtNLM"/>
    </source>
</evidence>
<dbReference type="VEuPathDB" id="FungiDB:H257_15724"/>
<name>A0A6A4Z4V8_APHAT</name>
<gene>
    <name evidence="1" type="ORF">AaE_016168</name>
</gene>
<proteinExistence type="predicted"/>
<comment type="caution">
    <text evidence="1">The sequence shown here is derived from an EMBL/GenBank/DDBJ whole genome shotgun (WGS) entry which is preliminary data.</text>
</comment>
<reference evidence="1 2" key="1">
    <citation type="submission" date="2019-06" db="EMBL/GenBank/DDBJ databases">
        <title>Genomics analysis of Aphanomyces spp. identifies a new class of oomycete effector associated with host adaptation.</title>
        <authorList>
            <person name="Gaulin E."/>
        </authorList>
    </citation>
    <scope>NUCLEOTIDE SEQUENCE [LARGE SCALE GENOMIC DNA]</scope>
    <source>
        <strain evidence="1 2">E</strain>
    </source>
</reference>
<organism evidence="1 2">
    <name type="scientific">Aphanomyces astaci</name>
    <name type="common">Crayfish plague agent</name>
    <dbReference type="NCBI Taxonomy" id="112090"/>
    <lineage>
        <taxon>Eukaryota</taxon>
        <taxon>Sar</taxon>
        <taxon>Stramenopiles</taxon>
        <taxon>Oomycota</taxon>
        <taxon>Saprolegniomycetes</taxon>
        <taxon>Saprolegniales</taxon>
        <taxon>Verrucalvaceae</taxon>
        <taxon>Aphanomyces</taxon>
    </lineage>
</organism>
<accession>A0A6A4Z4V8</accession>
<dbReference type="AlphaFoldDB" id="A0A6A4Z4V8"/>
<sequence>MASSVDVVVGATFAVDDIHAAMQLLFRETLPSITASLTWIPYGQTASFLAQPTQLAASSPTRHAVTLVFVRLVDLWHSHPELRQEAPDMSLMHRFCAAIDTHIALNLSRHIVLVLCPSPPELVDDNAYIANEHAFLAQLPRKVVTVTNVFACYDPPSPYYDVVADTLSHSPYTTAMAHLLALVGTRSICRVFRTITKVIVVDCDHTLWSGAVSEDGLDGIAIPPAYAALQRFLVAQFTKGVLLCVCSRNVPKDVHAVFANHPDMFMPTCWAFDSPLGTLDATVTAEDARRTAMYRHQLLACAITNHPSTSSQIPSVVSGTPDTLKLSLGMQIDIQLVDSSATVSILSRLVQLCQRTNQFNCHTDAARAFTSDAHVMAFRGSMLYVHVTDRFGHYGLVGMAAWTELDDETSRIDVFVLSCRVLNRGIEHAMLQYVATHTTSTTIHIAFVSTVRNGTYICTQ</sequence>
<dbReference type="Proteomes" id="UP000469452">
    <property type="component" value="Unassembled WGS sequence"/>
</dbReference>